<evidence type="ECO:0000313" key="2">
    <source>
        <dbReference type="EMBL" id="GAA2053651.1"/>
    </source>
</evidence>
<sequence length="159" mass="17475">MPAVLLQTNGSAPKDSVYEVYTSTPRKAGFGGNFSNTPLANGGFVSYGPFNQWERFQAPAWRPGRRVTTCRTPFRPHPPPQPTTPTTHESPGCHGRDVTAVQRGRTYGPATERVPPRRGTWRSVNTGTTEQQNTPYPTTEEDCDEPHHQPPARASPAPP</sequence>
<evidence type="ECO:0000313" key="3">
    <source>
        <dbReference type="Proteomes" id="UP001403094"/>
    </source>
</evidence>
<protein>
    <submittedName>
        <fullName evidence="2">Uncharacterized protein</fullName>
    </submittedName>
</protein>
<keyword evidence="3" id="KW-1185">Reference proteome</keyword>
<reference evidence="2 3" key="1">
    <citation type="journal article" date="2019" name="Int. J. Syst. Evol. Microbiol.">
        <title>The Global Catalogue of Microorganisms (GCM) 10K type strain sequencing project: providing services to taxonomists for standard genome sequencing and annotation.</title>
        <authorList>
            <consortium name="The Broad Institute Genomics Platform"/>
            <consortium name="The Broad Institute Genome Sequencing Center for Infectious Disease"/>
            <person name="Wu L."/>
            <person name="Ma J."/>
        </authorList>
    </citation>
    <scope>NUCLEOTIDE SEQUENCE [LARGE SCALE GENOMIC DNA]</scope>
    <source>
        <strain evidence="2 3">JCM 14549</strain>
    </source>
</reference>
<gene>
    <name evidence="2" type="ORF">GCM10009757_28680</name>
</gene>
<dbReference type="EMBL" id="BAAANQ010000005">
    <property type="protein sequence ID" value="GAA2053651.1"/>
    <property type="molecule type" value="Genomic_DNA"/>
</dbReference>
<dbReference type="Proteomes" id="UP001403094">
    <property type="component" value="Unassembled WGS sequence"/>
</dbReference>
<feature type="region of interest" description="Disordered" evidence="1">
    <location>
        <begin position="67"/>
        <end position="159"/>
    </location>
</feature>
<comment type="caution">
    <text evidence="2">The sequence shown here is derived from an EMBL/GenBank/DDBJ whole genome shotgun (WGS) entry which is preliminary data.</text>
</comment>
<feature type="compositionally biased region" description="Polar residues" evidence="1">
    <location>
        <begin position="122"/>
        <end position="137"/>
    </location>
</feature>
<name>A0ABN2V9T6_9ACTN</name>
<organism evidence="2 3">
    <name type="scientific">Streptomyces cheonanensis</name>
    <dbReference type="NCBI Taxonomy" id="312720"/>
    <lineage>
        <taxon>Bacteria</taxon>
        <taxon>Bacillati</taxon>
        <taxon>Actinomycetota</taxon>
        <taxon>Actinomycetes</taxon>
        <taxon>Kitasatosporales</taxon>
        <taxon>Streptomycetaceae</taxon>
        <taxon>Streptomyces</taxon>
    </lineage>
</organism>
<evidence type="ECO:0000256" key="1">
    <source>
        <dbReference type="SAM" id="MobiDB-lite"/>
    </source>
</evidence>
<proteinExistence type="predicted"/>
<accession>A0ABN2V9T6</accession>